<dbReference type="KEGG" id="hmr:Hipma_0119"/>
<dbReference type="STRING" id="760142.Hipma_0119"/>
<dbReference type="HAMAP" id="MF_01057">
    <property type="entry name" value="tRNA_methyltr_TrmB"/>
    <property type="match status" value="1"/>
</dbReference>
<dbReference type="Pfam" id="PF02390">
    <property type="entry name" value="Methyltransf_4"/>
    <property type="match status" value="1"/>
</dbReference>
<feature type="binding site" evidence="7">
    <location>
        <position position="180"/>
    </location>
    <ligand>
        <name>S-adenosyl-L-methionine</name>
        <dbReference type="ChEBI" id="CHEBI:59789"/>
    </ligand>
</feature>
<feature type="binding site" evidence="7">
    <location>
        <position position="128"/>
    </location>
    <ligand>
        <name>S-adenosyl-L-methionine</name>
        <dbReference type="ChEBI" id="CHEBI:59789"/>
    </ligand>
</feature>
<comment type="function">
    <text evidence="2 7">Catalyzes the formation of N(7)-methylguanine at position 46 (m7G46) in tRNA.</text>
</comment>
<reference evidence="8 9" key="1">
    <citation type="journal article" date="2011" name="Stand. Genomic Sci.">
        <title>Complete genome sequence of the thermophilic sulfur-reducer Hippea maritima type strain (MH(2)).</title>
        <authorList>
            <person name="Huntemann M."/>
            <person name="Lu M."/>
            <person name="Nolan M."/>
            <person name="Lapidus A."/>
            <person name="Lucas S."/>
            <person name="Hammon N."/>
            <person name="Deshpande S."/>
            <person name="Cheng J.F."/>
            <person name="Tapia R."/>
            <person name="Han C."/>
            <person name="Goodwin L."/>
            <person name="Pitluck S."/>
            <person name="Liolios K."/>
            <person name="Pagani I."/>
            <person name="Ivanova N."/>
            <person name="Ovchinikova G."/>
            <person name="Pati A."/>
            <person name="Chen A."/>
            <person name="Palaniappan K."/>
            <person name="Land M."/>
            <person name="Hauser L."/>
            <person name="Jeffries C.D."/>
            <person name="Detter J.C."/>
            <person name="Brambilla E.M."/>
            <person name="Rohde M."/>
            <person name="Spring S."/>
            <person name="Goker M."/>
            <person name="Woyke T."/>
            <person name="Bristow J."/>
            <person name="Eisen J.A."/>
            <person name="Markowitz V."/>
            <person name="Hugenholtz P."/>
            <person name="Kyrpides N.C."/>
            <person name="Klenk H.P."/>
            <person name="Mavromatis K."/>
        </authorList>
    </citation>
    <scope>NUCLEOTIDE SEQUENCE [LARGE SCALE GENOMIC DNA]</scope>
    <source>
        <strain evidence="9">ATCC 700847 / DSM 10411 / MH2</strain>
    </source>
</reference>
<dbReference type="InterPro" id="IPR029063">
    <property type="entry name" value="SAM-dependent_MTases_sf"/>
</dbReference>
<evidence type="ECO:0000256" key="2">
    <source>
        <dbReference type="ARBA" id="ARBA00003015"/>
    </source>
</evidence>
<proteinExistence type="inferred from homology"/>
<dbReference type="InParanoid" id="F2LX41"/>
<evidence type="ECO:0000256" key="7">
    <source>
        <dbReference type="HAMAP-Rule" id="MF_01057"/>
    </source>
</evidence>
<evidence type="ECO:0000313" key="8">
    <source>
        <dbReference type="EMBL" id="AEA33099.1"/>
    </source>
</evidence>
<dbReference type="GO" id="GO:0008176">
    <property type="term" value="F:tRNA (guanine(46)-N7)-methyltransferase activity"/>
    <property type="evidence" value="ECO:0007669"/>
    <property type="project" value="UniProtKB-UniRule"/>
</dbReference>
<keyword evidence="5 7" id="KW-0949">S-adenosyl-L-methionine</keyword>
<keyword evidence="3 7" id="KW-0489">Methyltransferase</keyword>
<dbReference type="PANTHER" id="PTHR23417">
    <property type="entry name" value="3-DEOXY-D-MANNO-OCTULOSONIC-ACID TRANSFERASE/TRNA GUANINE-N 7 - -METHYLTRANSFERASE"/>
    <property type="match status" value="1"/>
</dbReference>
<dbReference type="PROSITE" id="PS51625">
    <property type="entry name" value="SAM_MT_TRMB"/>
    <property type="match status" value="1"/>
</dbReference>
<dbReference type="Gene3D" id="3.40.50.150">
    <property type="entry name" value="Vaccinia Virus protein VP39"/>
    <property type="match status" value="1"/>
</dbReference>
<keyword evidence="4 7" id="KW-0808">Transferase</keyword>
<evidence type="ECO:0000256" key="6">
    <source>
        <dbReference type="ARBA" id="ARBA00022694"/>
    </source>
</evidence>
<dbReference type="NCBIfam" id="TIGR00091">
    <property type="entry name" value="tRNA (guanosine(46)-N7)-methyltransferase TrmB"/>
    <property type="match status" value="1"/>
</dbReference>
<dbReference type="EC" id="2.1.1.33" evidence="7"/>
<dbReference type="AlphaFoldDB" id="F2LX41"/>
<dbReference type="HOGENOM" id="CLU_041532_0_0_7"/>
<name>F2LX41_HIPMA</name>
<feature type="binding site" evidence="7">
    <location>
        <position position="153"/>
    </location>
    <ligand>
        <name>S-adenosyl-L-methionine</name>
        <dbReference type="ChEBI" id="CHEBI:59789"/>
    </ligand>
</feature>
<dbReference type="Proteomes" id="UP000008139">
    <property type="component" value="Chromosome"/>
</dbReference>
<comment type="catalytic activity">
    <reaction evidence="1 7">
        <text>guanosine(46) in tRNA + S-adenosyl-L-methionine = N(7)-methylguanosine(46) in tRNA + S-adenosyl-L-homocysteine</text>
        <dbReference type="Rhea" id="RHEA:42708"/>
        <dbReference type="Rhea" id="RHEA-COMP:10188"/>
        <dbReference type="Rhea" id="RHEA-COMP:10189"/>
        <dbReference type="ChEBI" id="CHEBI:57856"/>
        <dbReference type="ChEBI" id="CHEBI:59789"/>
        <dbReference type="ChEBI" id="CHEBI:74269"/>
        <dbReference type="ChEBI" id="CHEBI:74480"/>
        <dbReference type="EC" id="2.1.1.33"/>
    </reaction>
</comment>
<dbReference type="PANTHER" id="PTHR23417:SF14">
    <property type="entry name" value="PENTACOTRIPEPTIDE-REPEAT REGION OF PRORP DOMAIN-CONTAINING PROTEIN"/>
    <property type="match status" value="1"/>
</dbReference>
<evidence type="ECO:0000313" key="9">
    <source>
        <dbReference type="Proteomes" id="UP000008139"/>
    </source>
</evidence>
<dbReference type="UniPathway" id="UPA00989"/>
<keyword evidence="6 7" id="KW-0819">tRNA processing</keyword>
<dbReference type="GO" id="GO:0043527">
    <property type="term" value="C:tRNA methyltransferase complex"/>
    <property type="evidence" value="ECO:0007669"/>
    <property type="project" value="TreeGrafter"/>
</dbReference>
<sequence length="385" mass="44335">MPHAIIETEKNIKTFEDDKVFFSRKGDFFIYPLFSDCEQFFVKVYKKQNKVIVKLEKSTNPIITDDVKAKILEFSEKLAGFLNGNIIHNNLSLNGKICQLINHYTIDTRRLNSIDLSQLSNTKPIKIEIGSGFGEFLLNQAKQESSSLFLGLEISNDAIAKACGRLLKARINNVKLIRYDGRFVLDRFSSNTVDAVFVNFPEPWFKFRRIKHALLNSDTLQKIENILKKGGSFRLLTDNLAYAVSVVVALEEKTHLKNTQNIPIQVSDKSIDTKFERRWKRKKRTIYSVNYKKTKLSPHKHPPKPKFLMQLKREFALKDGIIFKVVDIFENKANEKIAEITFGRSINPQHAFFGLTHNNELFMLPQTVFVLDREAEEAFILAGSI</sequence>
<comment type="pathway">
    <text evidence="7">tRNA modification; N(7)-methylguanine-tRNA biosynthesis.</text>
</comment>
<keyword evidence="9" id="KW-1185">Reference proteome</keyword>
<organism evidence="8 9">
    <name type="scientific">Hippea maritima (strain ATCC 700847 / DSM 10411 / MH2)</name>
    <dbReference type="NCBI Taxonomy" id="760142"/>
    <lineage>
        <taxon>Bacteria</taxon>
        <taxon>Pseudomonadati</taxon>
        <taxon>Campylobacterota</taxon>
        <taxon>Desulfurellia</taxon>
        <taxon>Desulfurellales</taxon>
        <taxon>Hippeaceae</taxon>
        <taxon>Hippea</taxon>
    </lineage>
</organism>
<dbReference type="RefSeq" id="WP_013681144.1">
    <property type="nucleotide sequence ID" value="NC_015318.1"/>
</dbReference>
<dbReference type="SUPFAM" id="SSF53335">
    <property type="entry name" value="S-adenosyl-L-methionine-dependent methyltransferases"/>
    <property type="match status" value="1"/>
</dbReference>
<feature type="binding site" evidence="7">
    <location>
        <position position="206"/>
    </location>
    <ligand>
        <name>substrate</name>
    </ligand>
</feature>
<protein>
    <recommendedName>
        <fullName evidence="7">tRNA (guanine-N(7)-)-methyltransferase</fullName>
        <ecNumber evidence="7">2.1.1.33</ecNumber>
    </recommendedName>
    <alternativeName>
        <fullName evidence="7">tRNA (guanine(46)-N(7))-methyltransferase</fullName>
    </alternativeName>
    <alternativeName>
        <fullName evidence="7">tRNA(m7G46)-methyltransferase</fullName>
    </alternativeName>
</protein>
<dbReference type="InterPro" id="IPR003358">
    <property type="entry name" value="tRNA_(Gua-N-7)_MeTrfase_Trmb"/>
</dbReference>
<dbReference type="OrthoDB" id="9802090at2"/>
<comment type="caution">
    <text evidence="7">Lacks conserved residue(s) required for the propagation of feature annotation.</text>
</comment>
<feature type="binding site" evidence="7">
    <location>
        <begin position="273"/>
        <end position="276"/>
    </location>
    <ligand>
        <name>substrate</name>
    </ligand>
</feature>
<dbReference type="EMBL" id="CP002606">
    <property type="protein sequence ID" value="AEA33099.1"/>
    <property type="molecule type" value="Genomic_DNA"/>
</dbReference>
<evidence type="ECO:0000256" key="1">
    <source>
        <dbReference type="ARBA" id="ARBA00000142"/>
    </source>
</evidence>
<evidence type="ECO:0000256" key="5">
    <source>
        <dbReference type="ARBA" id="ARBA00022691"/>
    </source>
</evidence>
<gene>
    <name evidence="7" type="primary">trmB</name>
    <name evidence="8" type="ordered locus">Hipma_0119</name>
</gene>
<feature type="binding site" evidence="7">
    <location>
        <position position="238"/>
    </location>
    <ligand>
        <name>substrate</name>
    </ligand>
</feature>
<comment type="similarity">
    <text evidence="7">Belongs to the class I-like SAM-binding methyltransferase superfamily. TrmB family.</text>
</comment>
<dbReference type="eggNOG" id="COG0220">
    <property type="taxonomic scope" value="Bacteria"/>
</dbReference>
<evidence type="ECO:0000256" key="4">
    <source>
        <dbReference type="ARBA" id="ARBA00022679"/>
    </source>
</evidence>
<evidence type="ECO:0000256" key="3">
    <source>
        <dbReference type="ARBA" id="ARBA00022603"/>
    </source>
</evidence>
<reference evidence="9" key="2">
    <citation type="submission" date="2011-03" db="EMBL/GenBank/DDBJ databases">
        <title>The complete genome of Hippea maritima DSM 10411.</title>
        <authorList>
            <consortium name="US DOE Joint Genome Institute (JGI-PGF)"/>
            <person name="Lucas S."/>
            <person name="Copeland A."/>
            <person name="Lapidus A."/>
            <person name="Bruce D."/>
            <person name="Goodwin L."/>
            <person name="Pitluck S."/>
            <person name="Peters L."/>
            <person name="Kyrpides N."/>
            <person name="Mavromatis K."/>
            <person name="Pagani I."/>
            <person name="Ivanova N."/>
            <person name="Mikhailova N."/>
            <person name="Lu M."/>
            <person name="Detter J.C."/>
            <person name="Tapia R."/>
            <person name="Han C."/>
            <person name="Land M."/>
            <person name="Hauser L."/>
            <person name="Markowitz V."/>
            <person name="Cheng J.-F."/>
            <person name="Hugenholtz P."/>
            <person name="Woyke T."/>
            <person name="Wu D."/>
            <person name="Spring S."/>
            <person name="Schroeder M."/>
            <person name="Brambilla E."/>
            <person name="Klenk H.-P."/>
            <person name="Eisen J.A."/>
        </authorList>
    </citation>
    <scope>NUCLEOTIDE SEQUENCE [LARGE SCALE GENOMIC DNA]</scope>
    <source>
        <strain evidence="9">ATCC 700847 / DSM 10411 / MH2</strain>
    </source>
</reference>
<dbReference type="InterPro" id="IPR055361">
    <property type="entry name" value="tRNA_methyltr_TrmB_bact"/>
</dbReference>
<dbReference type="CDD" id="cd02440">
    <property type="entry name" value="AdoMet_MTases"/>
    <property type="match status" value="1"/>
</dbReference>
<accession>F2LX41</accession>